<evidence type="ECO:0000256" key="5">
    <source>
        <dbReference type="SAM" id="Phobius"/>
    </source>
</evidence>
<dbReference type="SUPFAM" id="SSF48264">
    <property type="entry name" value="Cytochrome P450"/>
    <property type="match status" value="1"/>
</dbReference>
<evidence type="ECO:0000256" key="2">
    <source>
        <dbReference type="ARBA" id="ARBA00022723"/>
    </source>
</evidence>
<reference evidence="7" key="1">
    <citation type="journal article" date="2020" name="Stud. Mycol.">
        <title>101 Dothideomycetes genomes: A test case for predicting lifestyles and emergence of pathogens.</title>
        <authorList>
            <person name="Haridas S."/>
            <person name="Albert R."/>
            <person name="Binder M."/>
            <person name="Bloem J."/>
            <person name="LaButti K."/>
            <person name="Salamov A."/>
            <person name="Andreopoulos B."/>
            <person name="Baker S."/>
            <person name="Barry K."/>
            <person name="Bills G."/>
            <person name="Bluhm B."/>
            <person name="Cannon C."/>
            <person name="Castanera R."/>
            <person name="Culley D."/>
            <person name="Daum C."/>
            <person name="Ezra D."/>
            <person name="Gonzalez J."/>
            <person name="Henrissat B."/>
            <person name="Kuo A."/>
            <person name="Liang C."/>
            <person name="Lipzen A."/>
            <person name="Lutzoni F."/>
            <person name="Magnuson J."/>
            <person name="Mondo S."/>
            <person name="Nolan M."/>
            <person name="Ohm R."/>
            <person name="Pangilinan J."/>
            <person name="Park H.-J."/>
            <person name="Ramirez L."/>
            <person name="Alfaro M."/>
            <person name="Sun H."/>
            <person name="Tritt A."/>
            <person name="Yoshinaga Y."/>
            <person name="Zwiers L.-H."/>
            <person name="Turgeon B."/>
            <person name="Goodwin S."/>
            <person name="Spatafora J."/>
            <person name="Crous P."/>
            <person name="Grigoriev I."/>
        </authorList>
    </citation>
    <scope>NUCLEOTIDE SEQUENCE [LARGE SCALE GENOMIC DNA]</scope>
    <source>
        <strain evidence="7">CBS 304.66</strain>
    </source>
</reference>
<gene>
    <name evidence="6" type="ORF">CC78DRAFT_458886</name>
</gene>
<dbReference type="InterPro" id="IPR001128">
    <property type="entry name" value="Cyt_P450"/>
</dbReference>
<keyword evidence="2" id="KW-0479">Metal-binding</keyword>
<keyword evidence="5" id="KW-1133">Transmembrane helix</keyword>
<dbReference type="InterPro" id="IPR050364">
    <property type="entry name" value="Cytochrome_P450_fung"/>
</dbReference>
<dbReference type="OrthoDB" id="1103324at2759"/>
<dbReference type="GO" id="GO:0005506">
    <property type="term" value="F:iron ion binding"/>
    <property type="evidence" value="ECO:0007669"/>
    <property type="project" value="InterPro"/>
</dbReference>
<proteinExistence type="inferred from homology"/>
<evidence type="ECO:0000256" key="1">
    <source>
        <dbReference type="ARBA" id="ARBA00010617"/>
    </source>
</evidence>
<keyword evidence="5" id="KW-0812">Transmembrane</keyword>
<keyword evidence="5" id="KW-0472">Membrane</keyword>
<dbReference type="EMBL" id="ML986597">
    <property type="protein sequence ID" value="KAF2266558.1"/>
    <property type="molecule type" value="Genomic_DNA"/>
</dbReference>
<dbReference type="Proteomes" id="UP000800093">
    <property type="component" value="Unassembled WGS sequence"/>
</dbReference>
<evidence type="ECO:0000313" key="6">
    <source>
        <dbReference type="EMBL" id="KAF2266558.1"/>
    </source>
</evidence>
<comment type="caution">
    <text evidence="6">The sequence shown here is derived from an EMBL/GenBank/DDBJ whole genome shotgun (WGS) entry which is preliminary data.</text>
</comment>
<dbReference type="Gene3D" id="1.10.630.10">
    <property type="entry name" value="Cytochrome P450"/>
    <property type="match status" value="1"/>
</dbReference>
<dbReference type="GO" id="GO:0016705">
    <property type="term" value="F:oxidoreductase activity, acting on paired donors, with incorporation or reduction of molecular oxygen"/>
    <property type="evidence" value="ECO:0007669"/>
    <property type="project" value="InterPro"/>
</dbReference>
<feature type="transmembrane region" description="Helical" evidence="5">
    <location>
        <begin position="12"/>
        <end position="30"/>
    </location>
</feature>
<dbReference type="PANTHER" id="PTHR46300:SF11">
    <property type="entry name" value="OXIDOREDUCTASE, PUTATIVE-RELATED"/>
    <property type="match status" value="1"/>
</dbReference>
<evidence type="ECO:0000256" key="3">
    <source>
        <dbReference type="ARBA" id="ARBA00023002"/>
    </source>
</evidence>
<dbReference type="InterPro" id="IPR036396">
    <property type="entry name" value="Cyt_P450_sf"/>
</dbReference>
<dbReference type="GO" id="GO:0020037">
    <property type="term" value="F:heme binding"/>
    <property type="evidence" value="ECO:0007669"/>
    <property type="project" value="InterPro"/>
</dbReference>
<keyword evidence="4" id="KW-0408">Iron</keyword>
<organism evidence="6 7">
    <name type="scientific">Lojkania enalia</name>
    <dbReference type="NCBI Taxonomy" id="147567"/>
    <lineage>
        <taxon>Eukaryota</taxon>
        <taxon>Fungi</taxon>
        <taxon>Dikarya</taxon>
        <taxon>Ascomycota</taxon>
        <taxon>Pezizomycotina</taxon>
        <taxon>Dothideomycetes</taxon>
        <taxon>Pleosporomycetidae</taxon>
        <taxon>Pleosporales</taxon>
        <taxon>Pleosporales incertae sedis</taxon>
        <taxon>Lojkania</taxon>
    </lineage>
</organism>
<keyword evidence="3" id="KW-0560">Oxidoreductase</keyword>
<name>A0A9P4KDE0_9PLEO</name>
<accession>A0A9P4KDE0</accession>
<sequence length="164" mass="18800">MYETLATFQRHGLSLLPMLLGFAAFFAMWLRRDRRLDTIPGPKGYPIIGIGYKLPPKAPAVFRKWAYKYGEIFKLRVGWYNWVIINTPEAVREILEKQAISTSSKAPSPLGHDVVTGGMRMPTMPYGPHWRAQRSVVRRITTVPMTTTFVPSQEFEAKQLLFDL</sequence>
<dbReference type="AlphaFoldDB" id="A0A9P4KDE0"/>
<comment type="similarity">
    <text evidence="1">Belongs to the cytochrome P450 family.</text>
</comment>
<protein>
    <submittedName>
        <fullName evidence="6">Cytochrome P450</fullName>
    </submittedName>
</protein>
<evidence type="ECO:0000256" key="4">
    <source>
        <dbReference type="ARBA" id="ARBA00023004"/>
    </source>
</evidence>
<dbReference type="Pfam" id="PF00067">
    <property type="entry name" value="p450"/>
    <property type="match status" value="1"/>
</dbReference>
<dbReference type="GO" id="GO:0004497">
    <property type="term" value="F:monooxygenase activity"/>
    <property type="evidence" value="ECO:0007669"/>
    <property type="project" value="InterPro"/>
</dbReference>
<feature type="non-terminal residue" evidence="6">
    <location>
        <position position="164"/>
    </location>
</feature>
<keyword evidence="7" id="KW-1185">Reference proteome</keyword>
<evidence type="ECO:0000313" key="7">
    <source>
        <dbReference type="Proteomes" id="UP000800093"/>
    </source>
</evidence>
<dbReference type="PANTHER" id="PTHR46300">
    <property type="entry name" value="P450, PUTATIVE (EUROFUNG)-RELATED-RELATED"/>
    <property type="match status" value="1"/>
</dbReference>